<gene>
    <name evidence="2" type="ORF">PEX2_082290</name>
</gene>
<evidence type="ECO:0000313" key="2">
    <source>
        <dbReference type="EMBL" id="KGO52582.1"/>
    </source>
</evidence>
<dbReference type="GeneID" id="27680919"/>
<dbReference type="OrthoDB" id="10522683at2759"/>
<protein>
    <submittedName>
        <fullName evidence="2">Uncharacterized protein</fullName>
    </submittedName>
</protein>
<feature type="compositionally biased region" description="Low complexity" evidence="1">
    <location>
        <begin position="31"/>
        <end position="43"/>
    </location>
</feature>
<dbReference type="VEuPathDB" id="FungiDB:PEXP_103330"/>
<reference evidence="2 3" key="1">
    <citation type="journal article" date="2015" name="Mol. Plant Microbe Interact.">
        <title>Genome, transcriptome, and functional analyses of Penicillium expansum provide new insights into secondary metabolism and pathogenicity.</title>
        <authorList>
            <person name="Ballester A.R."/>
            <person name="Marcet-Houben M."/>
            <person name="Levin E."/>
            <person name="Sela N."/>
            <person name="Selma-Lazaro C."/>
            <person name="Carmona L."/>
            <person name="Wisniewski M."/>
            <person name="Droby S."/>
            <person name="Gonzalez-Candelas L."/>
            <person name="Gabaldon T."/>
        </authorList>
    </citation>
    <scope>NUCLEOTIDE SEQUENCE [LARGE SCALE GENOMIC DNA]</scope>
    <source>
        <strain evidence="2 3">MD-8</strain>
    </source>
</reference>
<feature type="region of interest" description="Disordered" evidence="1">
    <location>
        <begin position="27"/>
        <end position="48"/>
    </location>
</feature>
<dbReference type="Proteomes" id="UP000030143">
    <property type="component" value="Unassembled WGS sequence"/>
</dbReference>
<comment type="caution">
    <text evidence="2">The sequence shown here is derived from an EMBL/GenBank/DDBJ whole genome shotgun (WGS) entry which is preliminary data.</text>
</comment>
<evidence type="ECO:0000313" key="3">
    <source>
        <dbReference type="Proteomes" id="UP000030143"/>
    </source>
</evidence>
<dbReference type="EMBL" id="JQFZ01000262">
    <property type="protein sequence ID" value="KGO52582.1"/>
    <property type="molecule type" value="Genomic_DNA"/>
</dbReference>
<dbReference type="RefSeq" id="XP_016595312.1">
    <property type="nucleotide sequence ID" value="XM_016745499.1"/>
</dbReference>
<proteinExistence type="predicted"/>
<accession>A0A0A2I1J4</accession>
<dbReference type="PhylomeDB" id="A0A0A2I1J4"/>
<dbReference type="HOGENOM" id="CLU_1907373_0_0_1"/>
<keyword evidence="3" id="KW-1185">Reference proteome</keyword>
<name>A0A0A2I1J4_PENEN</name>
<sequence>MASPAGIYEYENNSRDDQAVFAALASDYDDSTPTTTTSISSPNPDYPNESMILSTRFTREYYADNQDSTTENVSTNSYRVTGPIDAGASGEYPASLGTFDLPAQYTDCKYSGNTDSVGSVTCGSKSLLVERVP</sequence>
<evidence type="ECO:0000256" key="1">
    <source>
        <dbReference type="SAM" id="MobiDB-lite"/>
    </source>
</evidence>
<organism evidence="2 3">
    <name type="scientific">Penicillium expansum</name>
    <name type="common">Blue mold rot fungus</name>
    <dbReference type="NCBI Taxonomy" id="27334"/>
    <lineage>
        <taxon>Eukaryota</taxon>
        <taxon>Fungi</taxon>
        <taxon>Dikarya</taxon>
        <taxon>Ascomycota</taxon>
        <taxon>Pezizomycotina</taxon>
        <taxon>Eurotiomycetes</taxon>
        <taxon>Eurotiomycetidae</taxon>
        <taxon>Eurotiales</taxon>
        <taxon>Aspergillaceae</taxon>
        <taxon>Penicillium</taxon>
    </lineage>
</organism>
<dbReference type="AlphaFoldDB" id="A0A0A2I1J4"/>